<evidence type="ECO:0000313" key="7">
    <source>
        <dbReference type="Proteomes" id="UP000236220"/>
    </source>
</evidence>
<dbReference type="PANTHER" id="PTHR37689:SF1">
    <property type="entry name" value="PROTEIN FDHE"/>
    <property type="match status" value="1"/>
</dbReference>
<name>A0A2K1Q3B9_9GAMM</name>
<evidence type="ECO:0000259" key="3">
    <source>
        <dbReference type="Pfam" id="PF04216"/>
    </source>
</evidence>
<dbReference type="SUPFAM" id="SSF144020">
    <property type="entry name" value="FdhE-like"/>
    <property type="match status" value="1"/>
</dbReference>
<dbReference type="Pfam" id="PF24859">
    <property type="entry name" value="FdhE_central"/>
    <property type="match status" value="1"/>
</dbReference>
<comment type="subcellular location">
    <subcellularLocation>
        <location evidence="2">Cytoplasm</location>
    </subcellularLocation>
</comment>
<feature type="domain" description="FdhE central" evidence="4">
    <location>
        <begin position="196"/>
        <end position="234"/>
    </location>
</feature>
<dbReference type="InterPro" id="IPR056796">
    <property type="entry name" value="FdhE_C"/>
</dbReference>
<dbReference type="GO" id="GO:0005829">
    <property type="term" value="C:cytosol"/>
    <property type="evidence" value="ECO:0007669"/>
    <property type="project" value="TreeGrafter"/>
</dbReference>
<evidence type="ECO:0000259" key="5">
    <source>
        <dbReference type="Pfam" id="PF24860"/>
    </source>
</evidence>
<dbReference type="Pfam" id="PF24860">
    <property type="entry name" value="FdhE_C"/>
    <property type="match status" value="1"/>
</dbReference>
<keyword evidence="1 2" id="KW-0963">Cytoplasm</keyword>
<accession>A0A2K1Q3B9</accession>
<comment type="caution">
    <text evidence="6">The sequence shown here is derived from an EMBL/GenBank/DDBJ whole genome shotgun (WGS) entry which is preliminary data.</text>
</comment>
<dbReference type="PANTHER" id="PTHR37689">
    <property type="entry name" value="PROTEIN FDHE"/>
    <property type="match status" value="1"/>
</dbReference>
<dbReference type="AlphaFoldDB" id="A0A2K1Q3B9"/>
<reference evidence="6 7" key="1">
    <citation type="submission" date="2017-08" db="EMBL/GenBank/DDBJ databases">
        <title>Lysobacter sylvestris genome.</title>
        <authorList>
            <person name="Zhang D.-C."/>
            <person name="Albuquerque L."/>
            <person name="Franca L."/>
            <person name="Froufe H.J.C."/>
            <person name="Barroso C."/>
            <person name="Egas C."/>
            <person name="Da Costa M."/>
            <person name="Margesin R."/>
        </authorList>
    </citation>
    <scope>NUCLEOTIDE SEQUENCE [LARGE SCALE GENOMIC DNA]</scope>
    <source>
        <strain evidence="6 7">AM20-91</strain>
    </source>
</reference>
<keyword evidence="7" id="KW-1185">Reference proteome</keyword>
<dbReference type="GO" id="GO:0008199">
    <property type="term" value="F:ferric iron binding"/>
    <property type="evidence" value="ECO:0007669"/>
    <property type="project" value="TreeGrafter"/>
</dbReference>
<comment type="similarity">
    <text evidence="2">Belongs to the FdhE family.</text>
</comment>
<feature type="domain" description="FdhE C-terminal" evidence="5">
    <location>
        <begin position="235"/>
        <end position="321"/>
    </location>
</feature>
<evidence type="ECO:0000256" key="1">
    <source>
        <dbReference type="ARBA" id="ARBA00022490"/>
    </source>
</evidence>
<dbReference type="GO" id="GO:0051604">
    <property type="term" value="P:protein maturation"/>
    <property type="evidence" value="ECO:0007669"/>
    <property type="project" value="TreeGrafter"/>
</dbReference>
<feature type="domain" description="FdhE N-terminal" evidence="3">
    <location>
        <begin position="20"/>
        <end position="191"/>
    </location>
</feature>
<sequence length="327" mass="34745">MAQRILEPGEIETLASRDVPRIILADRDSLFAARAERLRALAATSAIGDYLQLLAVLVDAQHAQLAALRPERLAELQSAAMAQQPPAVAAAGMPPLHAASLARDDEWRSILRALCRTCLEHGGFPAEAHGVLERLIAAPDAWLDAQADAVLEVPGAAAIDAVTAPFVMAALQVYWTALALAFKPTDLAPMADAPGLCPLCGTPPVASVVHARAPHSSYRYLSCALCACQWHFVRVQCSHCGGVGKDIAYRALAGIDGDEAAAARDAAVRAETCDHCHGYRKILYLEKDPGVEPVADDLGTLALDLLLGEEGYQRVSQNPLLWQASGD</sequence>
<dbReference type="CDD" id="cd16341">
    <property type="entry name" value="FdhE"/>
    <property type="match status" value="1"/>
</dbReference>
<dbReference type="InterPro" id="IPR056797">
    <property type="entry name" value="FdhE_central"/>
</dbReference>
<dbReference type="NCBIfam" id="TIGR01562">
    <property type="entry name" value="FdhE"/>
    <property type="match status" value="1"/>
</dbReference>
<dbReference type="RefSeq" id="WP_103074537.1">
    <property type="nucleotide sequence ID" value="NZ_NPZB01000001.1"/>
</dbReference>
<dbReference type="Pfam" id="PF04216">
    <property type="entry name" value="FdhE_N"/>
    <property type="match status" value="1"/>
</dbReference>
<dbReference type="InterPro" id="IPR024064">
    <property type="entry name" value="FdhE-like_sf"/>
</dbReference>
<dbReference type="InterPro" id="IPR056774">
    <property type="entry name" value="FdhE_N"/>
</dbReference>
<evidence type="ECO:0000313" key="6">
    <source>
        <dbReference type="EMBL" id="PNS09491.1"/>
    </source>
</evidence>
<dbReference type="Proteomes" id="UP000236220">
    <property type="component" value="Unassembled WGS sequence"/>
</dbReference>
<gene>
    <name evidence="2" type="primary">fdhE</name>
    <name evidence="6" type="ORF">Lysil_1120</name>
</gene>
<dbReference type="EMBL" id="NPZB01000001">
    <property type="protein sequence ID" value="PNS09491.1"/>
    <property type="molecule type" value="Genomic_DNA"/>
</dbReference>
<protein>
    <recommendedName>
        <fullName evidence="2">Protein FdhE homolog</fullName>
    </recommendedName>
</protein>
<dbReference type="InterPro" id="IPR006452">
    <property type="entry name" value="Formate_DH_accessory"/>
</dbReference>
<dbReference type="Gene3D" id="3.90.1670.10">
    <property type="entry name" value="FdhE-like domain"/>
    <property type="match status" value="1"/>
</dbReference>
<dbReference type="PIRSF" id="PIRSF018296">
    <property type="entry name" value="Format_dh_formtn"/>
    <property type="match status" value="1"/>
</dbReference>
<comment type="function">
    <text evidence="2">Necessary for formate dehydrogenase activity.</text>
</comment>
<proteinExistence type="inferred from homology"/>
<evidence type="ECO:0000256" key="2">
    <source>
        <dbReference type="HAMAP-Rule" id="MF_00611"/>
    </source>
</evidence>
<organism evidence="6 7">
    <name type="scientific">Solilutibacter silvestris</name>
    <dbReference type="NCBI Taxonomy" id="1645665"/>
    <lineage>
        <taxon>Bacteria</taxon>
        <taxon>Pseudomonadati</taxon>
        <taxon>Pseudomonadota</taxon>
        <taxon>Gammaproteobacteria</taxon>
        <taxon>Lysobacterales</taxon>
        <taxon>Lysobacteraceae</taxon>
        <taxon>Solilutibacter</taxon>
    </lineage>
</organism>
<evidence type="ECO:0000259" key="4">
    <source>
        <dbReference type="Pfam" id="PF24859"/>
    </source>
</evidence>
<dbReference type="OrthoDB" id="9794151at2"/>
<dbReference type="HAMAP" id="MF_00611">
    <property type="entry name" value="FdeH"/>
    <property type="match status" value="1"/>
</dbReference>